<dbReference type="GO" id="GO:0016831">
    <property type="term" value="F:carboxy-lyase activity"/>
    <property type="evidence" value="ECO:0007669"/>
    <property type="project" value="InterPro"/>
</dbReference>
<evidence type="ECO:0000313" key="5">
    <source>
        <dbReference type="EMBL" id="TLH52850.1"/>
    </source>
</evidence>
<dbReference type="GO" id="GO:0019748">
    <property type="term" value="P:secondary metabolic process"/>
    <property type="evidence" value="ECO:0007669"/>
    <property type="project" value="TreeGrafter"/>
</dbReference>
<feature type="domain" description="Amidohydrolase-related" evidence="3">
    <location>
        <begin position="31"/>
        <end position="336"/>
    </location>
</feature>
<dbReference type="RefSeq" id="WP_082371001.1">
    <property type="nucleotide sequence ID" value="NZ_ANBS01000012.1"/>
</dbReference>
<dbReference type="GeneID" id="76725477"/>
<reference evidence="4 6" key="3">
    <citation type="journal article" date="2019" name="Sci. Rep.">
        <title>Insight into the biology of Mycobacterium mucogenicum and Mycobacterium neoaurum clade members.</title>
        <authorList>
            <person name="Behra P.R.K."/>
            <person name="Pettersson B.M.F."/>
            <person name="Ramesh M."/>
            <person name="Dasgupta S."/>
            <person name="Kirsebom L.A."/>
        </authorList>
    </citation>
    <scope>NUCLEOTIDE SEQUENCE [LARGE SCALE GENOMIC DNA]</scope>
    <source>
        <strain evidence="4 6">DSM 44124</strain>
    </source>
</reference>
<dbReference type="AlphaFoldDB" id="A0A8H2JCK9"/>
<dbReference type="GO" id="GO:0005737">
    <property type="term" value="C:cytoplasm"/>
    <property type="evidence" value="ECO:0007669"/>
    <property type="project" value="TreeGrafter"/>
</dbReference>
<protein>
    <submittedName>
        <fullName evidence="4 5">Amidohydrolase</fullName>
    </submittedName>
</protein>
<feature type="region of interest" description="Disordered" evidence="2">
    <location>
        <begin position="1"/>
        <end position="26"/>
    </location>
</feature>
<keyword evidence="6" id="KW-1185">Reference proteome</keyword>
<organism evidence="5">
    <name type="scientific">Mycolicibacterium mucogenicum DSM 44124</name>
    <dbReference type="NCBI Taxonomy" id="1226753"/>
    <lineage>
        <taxon>Bacteria</taxon>
        <taxon>Bacillati</taxon>
        <taxon>Actinomycetota</taxon>
        <taxon>Actinomycetes</taxon>
        <taxon>Mycobacteriales</taxon>
        <taxon>Mycobacteriaceae</taxon>
        <taxon>Mycolicibacterium</taxon>
    </lineage>
</organism>
<dbReference type="Proteomes" id="UP000309231">
    <property type="component" value="Chromosome"/>
</dbReference>
<dbReference type="EMBL" id="CP062008">
    <property type="protein sequence ID" value="QPG71436.1"/>
    <property type="molecule type" value="Genomic_DNA"/>
</dbReference>
<dbReference type="KEGG" id="mmuc:C1S78_011180"/>
<sequence length="341" mass="36898">MPSTADAHPNLHRESGARSGEHTGQPTVPLVDVHAHFLTEEYIAAAIAEGIEHPDGMPQWPSWSAEQHLSLMQDNGIRHAILSLSSPGVSFAGVANAPALAQHVNDFAARTVAAHPERFSFFASLPLPDVDAAVNEAIRATDIHGAAGVVLMSNSGGRYLGDESLDPLWECLDKRQSIVFVHPTSPPDASAMSLGRPAPMLEFMFETTRTITDLIFADVMSRYPHIRFLIPHCGAALPLLAARIELFRSLWPAPNGAAPGLLTTDAQLQRMWFDMAGHPLPTQAGVLRSVVGADRILYGSDYCWTPAFGVAQQIAVLDSDPETDWRAVTSANTAQFLHHRS</sequence>
<accession>A0A8H2JCK9</accession>
<evidence type="ECO:0000313" key="6">
    <source>
        <dbReference type="Proteomes" id="UP000309231"/>
    </source>
</evidence>
<name>A0A8H2JCK9_MYCMU</name>
<keyword evidence="5" id="KW-0378">Hydrolase</keyword>
<evidence type="ECO:0000256" key="2">
    <source>
        <dbReference type="SAM" id="MobiDB-lite"/>
    </source>
</evidence>
<dbReference type="SUPFAM" id="SSF51556">
    <property type="entry name" value="Metallo-dependent hydrolases"/>
    <property type="match status" value="1"/>
</dbReference>
<gene>
    <name evidence="4" type="ORF">C1S78_011180</name>
    <name evidence="5" type="ORF">C1S78_11155</name>
</gene>
<keyword evidence="1" id="KW-0456">Lyase</keyword>
<evidence type="ECO:0000313" key="4">
    <source>
        <dbReference type="EMBL" id="QPG71436.1"/>
    </source>
</evidence>
<evidence type="ECO:0000259" key="3">
    <source>
        <dbReference type="Pfam" id="PF04909"/>
    </source>
</evidence>
<reference evidence="4 6" key="2">
    <citation type="journal article" date="2019" name="BMC Evol. Biol.">
        <title>Comparative genomics of Mycobacterium mucogenicum and Mycobacterium neoaurum clade members emphasizing tRNA and non-coding RNA.</title>
        <authorList>
            <person name="Behra P.R.K."/>
            <person name="Pettersson B.M.F."/>
            <person name="Das S."/>
            <person name="Dasgupta S."/>
            <person name="Kirsebom L.A."/>
        </authorList>
    </citation>
    <scope>NUCLEOTIDE SEQUENCE [LARGE SCALE GENOMIC DNA]</scope>
    <source>
        <strain evidence="4 6">DSM 44124</strain>
    </source>
</reference>
<dbReference type="PANTHER" id="PTHR21240">
    <property type="entry name" value="2-AMINO-3-CARBOXYLMUCONATE-6-SEMIALDEHYDE DECARBOXYLASE"/>
    <property type="match status" value="1"/>
</dbReference>
<dbReference type="InterPro" id="IPR032466">
    <property type="entry name" value="Metal_Hydrolase"/>
</dbReference>
<dbReference type="Pfam" id="PF04909">
    <property type="entry name" value="Amidohydro_2"/>
    <property type="match status" value="1"/>
</dbReference>
<feature type="compositionally biased region" description="Basic and acidic residues" evidence="2">
    <location>
        <begin position="9"/>
        <end position="21"/>
    </location>
</feature>
<dbReference type="InterPro" id="IPR006680">
    <property type="entry name" value="Amidohydro-rel"/>
</dbReference>
<proteinExistence type="predicted"/>
<dbReference type="InterPro" id="IPR032465">
    <property type="entry name" value="ACMSD"/>
</dbReference>
<dbReference type="EMBL" id="POTL01000001">
    <property type="protein sequence ID" value="TLH52850.1"/>
    <property type="molecule type" value="Genomic_DNA"/>
</dbReference>
<dbReference type="PANTHER" id="PTHR21240:SF28">
    <property type="entry name" value="ISO-OROTATE DECARBOXYLASE (EUROFUNG)"/>
    <property type="match status" value="1"/>
</dbReference>
<evidence type="ECO:0000256" key="1">
    <source>
        <dbReference type="ARBA" id="ARBA00023239"/>
    </source>
</evidence>
<reference evidence="5" key="1">
    <citation type="submission" date="2018-01" db="EMBL/GenBank/DDBJ databases">
        <title>Comparative genomics of Mycobacterium mucogenicum and Mycobacterium neoaurum clade members emphasizing tRNA and non-coding RNA.</title>
        <authorList>
            <person name="Behra P.R.K."/>
            <person name="Pettersson B.M.F."/>
            <person name="Das S."/>
            <person name="Dasgupta S."/>
            <person name="Kirsebom L.A."/>
        </authorList>
    </citation>
    <scope>NUCLEOTIDE SEQUENCE</scope>
    <source>
        <strain evidence="5">DSM 44124</strain>
    </source>
</reference>
<dbReference type="Gene3D" id="3.20.20.140">
    <property type="entry name" value="Metal-dependent hydrolases"/>
    <property type="match status" value="1"/>
</dbReference>
<dbReference type="GO" id="GO:0016787">
    <property type="term" value="F:hydrolase activity"/>
    <property type="evidence" value="ECO:0007669"/>
    <property type="project" value="UniProtKB-KW"/>
</dbReference>